<evidence type="ECO:0000313" key="7">
    <source>
        <dbReference type="EMBL" id="CCK68984.1"/>
    </source>
</evidence>
<reference evidence="7 8" key="1">
    <citation type="journal article" date="2011" name="Proc. Natl. Acad. Sci. U.S.A.">
        <title>Evolutionary erosion of yeast sex chromosomes by mating-type switching accidents.</title>
        <authorList>
            <person name="Gordon J.L."/>
            <person name="Armisen D."/>
            <person name="Proux-Wera E."/>
            <person name="Oheigeartaigh S.S."/>
            <person name="Byrne K.P."/>
            <person name="Wolfe K.H."/>
        </authorList>
    </citation>
    <scope>NUCLEOTIDE SEQUENCE [LARGE SCALE GENOMIC DNA]</scope>
    <source>
        <strain evidence="8">ATCC MYA-139 / BCRC 22969 / CBS 8797 / CCRC 22969 / KCTC 17520 / NBRC 10181 / NCYC 3082</strain>
    </source>
</reference>
<dbReference type="EMBL" id="HE978315">
    <property type="protein sequence ID" value="CCK68984.1"/>
    <property type="molecule type" value="Genomic_DNA"/>
</dbReference>
<name>J7S403_HUIN7</name>
<accession>J7S403</accession>
<dbReference type="GO" id="GO:0000228">
    <property type="term" value="C:nuclear chromosome"/>
    <property type="evidence" value="ECO:0007669"/>
    <property type="project" value="InterPro"/>
</dbReference>
<dbReference type="Proteomes" id="UP000006310">
    <property type="component" value="Chromosome 2"/>
</dbReference>
<dbReference type="PANTHER" id="PTHR10019">
    <property type="entry name" value="SNF5"/>
    <property type="match status" value="1"/>
</dbReference>
<feature type="region of interest" description="Disordered" evidence="6">
    <location>
        <begin position="125"/>
        <end position="144"/>
    </location>
</feature>
<dbReference type="GO" id="GO:0033262">
    <property type="term" value="P:regulation of nuclear cell cycle DNA replication"/>
    <property type="evidence" value="ECO:0007669"/>
    <property type="project" value="EnsemblFungi"/>
</dbReference>
<dbReference type="GO" id="GO:0007059">
    <property type="term" value="P:chromosome segregation"/>
    <property type="evidence" value="ECO:0007669"/>
    <property type="project" value="EnsemblFungi"/>
</dbReference>
<feature type="region of interest" description="Disordered" evidence="6">
    <location>
        <begin position="240"/>
        <end position="266"/>
    </location>
</feature>
<protein>
    <recommendedName>
        <fullName evidence="9">Chromatin structure-remodeling complex subunit SFH1</fullName>
    </recommendedName>
</protein>
<organism evidence="7 8">
    <name type="scientific">Huiozyma naganishii (strain ATCC MYA-139 / BCRC 22969 / CBS 8797 / KCTC 17520 / NBRC 10181 / NCYC 3082 / Yp74L-3)</name>
    <name type="common">Yeast</name>
    <name type="synonym">Kazachstania naganishii</name>
    <dbReference type="NCBI Taxonomy" id="1071383"/>
    <lineage>
        <taxon>Eukaryota</taxon>
        <taxon>Fungi</taxon>
        <taxon>Dikarya</taxon>
        <taxon>Ascomycota</taxon>
        <taxon>Saccharomycotina</taxon>
        <taxon>Saccharomycetes</taxon>
        <taxon>Saccharomycetales</taxon>
        <taxon>Saccharomycetaceae</taxon>
        <taxon>Huiozyma</taxon>
    </lineage>
</organism>
<dbReference type="InterPro" id="IPR017393">
    <property type="entry name" value="Sfh1/SNF5"/>
</dbReference>
<evidence type="ECO:0000256" key="3">
    <source>
        <dbReference type="ARBA" id="ARBA00023015"/>
    </source>
</evidence>
<dbReference type="GO" id="GO:0034080">
    <property type="term" value="P:CENP-A containing chromatin assembly"/>
    <property type="evidence" value="ECO:0007669"/>
    <property type="project" value="EnsemblFungi"/>
</dbReference>
<keyword evidence="5" id="KW-0539">Nucleus</keyword>
<keyword evidence="8" id="KW-1185">Reference proteome</keyword>
<dbReference type="GO" id="GO:0000086">
    <property type="term" value="P:G2/M transition of mitotic cell cycle"/>
    <property type="evidence" value="ECO:0007669"/>
    <property type="project" value="EnsemblFungi"/>
</dbReference>
<keyword evidence="4" id="KW-0804">Transcription</keyword>
<dbReference type="eggNOG" id="KOG1649">
    <property type="taxonomic scope" value="Eukaryota"/>
</dbReference>
<dbReference type="PIRSF" id="PIRSF038126">
    <property type="entry name" value="SWI_SNF"/>
    <property type="match status" value="1"/>
</dbReference>
<evidence type="ECO:0008006" key="9">
    <source>
        <dbReference type="Google" id="ProtNLM"/>
    </source>
</evidence>
<dbReference type="HOGENOM" id="CLU_014421_4_0_1"/>
<dbReference type="RefSeq" id="XP_022463230.1">
    <property type="nucleotide sequence ID" value="XM_022606545.1"/>
</dbReference>
<dbReference type="Pfam" id="PF04855">
    <property type="entry name" value="SNF5"/>
    <property type="match status" value="1"/>
</dbReference>
<evidence type="ECO:0000256" key="4">
    <source>
        <dbReference type="ARBA" id="ARBA00023163"/>
    </source>
</evidence>
<keyword evidence="3" id="KW-0805">Transcription regulation</keyword>
<proteinExistence type="inferred from homology"/>
<comment type="similarity">
    <text evidence="2">Belongs to the SNF5 family.</text>
</comment>
<comment type="subcellular location">
    <subcellularLocation>
        <location evidence="1">Nucleus</location>
    </subcellularLocation>
</comment>
<evidence type="ECO:0000256" key="5">
    <source>
        <dbReference type="ARBA" id="ARBA00023242"/>
    </source>
</evidence>
<dbReference type="GO" id="GO:0006337">
    <property type="term" value="P:nucleosome disassembly"/>
    <property type="evidence" value="ECO:0007669"/>
    <property type="project" value="EnsemblFungi"/>
</dbReference>
<dbReference type="OMA" id="NFHNRIR"/>
<dbReference type="GO" id="GO:0016586">
    <property type="term" value="C:RSC-type complex"/>
    <property type="evidence" value="ECO:0007669"/>
    <property type="project" value="EnsemblFungi"/>
</dbReference>
<dbReference type="GeneID" id="34524634"/>
<dbReference type="AlphaFoldDB" id="J7S403"/>
<evidence type="ECO:0000256" key="6">
    <source>
        <dbReference type="SAM" id="MobiDB-lite"/>
    </source>
</evidence>
<reference evidence="8" key="2">
    <citation type="submission" date="2012-08" db="EMBL/GenBank/DDBJ databases">
        <title>Genome sequence of Kazachstania naganishii.</title>
        <authorList>
            <person name="Gordon J.L."/>
            <person name="Armisen D."/>
            <person name="Proux-Wera E."/>
            <person name="OhEigeartaigh S.S."/>
            <person name="Byrne K.P."/>
            <person name="Wolfe K.H."/>
        </authorList>
    </citation>
    <scope>NUCLEOTIDE SEQUENCE [LARGE SCALE GENOMIC DNA]</scope>
    <source>
        <strain evidence="8">ATCC MYA-139 / BCRC 22969 / CBS 8797 / CCRC 22969 / KCTC 17520 / NBRC 10181 / NCYC 3082</strain>
    </source>
</reference>
<evidence type="ECO:0000256" key="2">
    <source>
        <dbReference type="ARBA" id="ARBA00010239"/>
    </source>
</evidence>
<gene>
    <name evidence="7" type="primary">KNAG0B05510</name>
    <name evidence="7" type="ordered locus">KNAG_0B05510</name>
</gene>
<dbReference type="OrthoDB" id="10258327at2759"/>
<feature type="compositionally biased region" description="Gly residues" evidence="6">
    <location>
        <begin position="240"/>
        <end position="255"/>
    </location>
</feature>
<feature type="compositionally biased region" description="Low complexity" evidence="6">
    <location>
        <begin position="256"/>
        <end position="266"/>
    </location>
</feature>
<sequence length="447" mass="49405">MPGSQEHTFVLLPQAYLSNFHNRVRFEDVALLAASQQARAHKRAKVVNYAEFDTDLFDDLQRAGDFDGEYGDGGDLAGTEDGEGRGEWGRREVVRWMGRMAGEAIGGVGTGGGAAGESADGVGTGAGAGAAGTHQVSRKNKLPDLDSQDDMISILKYPKVRDTFQQSKVVRPYRLNLGQQQQHQQVPAEQPIIVPVSLNLEHNGNQITDQFTWNLNDHTITPEQFATIYARDLDFNSPQGGYGSGSGSGAGGGSGNNNSNSNNSSSSAQFQAQVVQAINEAVQEWGTLASMKITTDLQVIVNLTCNLQNLYYEDNFQWNLNENAEMSPEQFAEIVVQDLGLTREFMPLIACAIHATLLRVKKDWTEGHLNQDTVANEAAFGYLAGVRLDVEELGGNWCPRVEILTGQEIQRREIEKERNLRRLKRESDRMGRRGRRRMEDLDTTLRM</sequence>
<dbReference type="KEGG" id="kng:KNAG_0B05510"/>
<dbReference type="GO" id="GO:0006368">
    <property type="term" value="P:transcription elongation by RNA polymerase II"/>
    <property type="evidence" value="ECO:0007669"/>
    <property type="project" value="EnsemblFungi"/>
</dbReference>
<evidence type="ECO:0000313" key="8">
    <source>
        <dbReference type="Proteomes" id="UP000006310"/>
    </source>
</evidence>
<dbReference type="STRING" id="1071383.J7S403"/>
<feature type="region of interest" description="Disordered" evidence="6">
    <location>
        <begin position="68"/>
        <end position="88"/>
    </location>
</feature>
<feature type="region of interest" description="Disordered" evidence="6">
    <location>
        <begin position="425"/>
        <end position="447"/>
    </location>
</feature>
<dbReference type="GO" id="GO:0031491">
    <property type="term" value="F:nucleosome binding"/>
    <property type="evidence" value="ECO:0007669"/>
    <property type="project" value="EnsemblFungi"/>
</dbReference>
<evidence type="ECO:0000256" key="1">
    <source>
        <dbReference type="ARBA" id="ARBA00004123"/>
    </source>
</evidence>
<dbReference type="GO" id="GO:0006302">
    <property type="term" value="P:double-strand break repair"/>
    <property type="evidence" value="ECO:0007669"/>
    <property type="project" value="EnsemblFungi"/>
</dbReference>
<dbReference type="InterPro" id="IPR006939">
    <property type="entry name" value="SNF5"/>
</dbReference>